<proteinExistence type="predicted"/>
<feature type="region of interest" description="Disordered" evidence="1">
    <location>
        <begin position="226"/>
        <end position="285"/>
    </location>
</feature>
<dbReference type="STRING" id="1531966.A0A0A1T5R7"/>
<feature type="compositionally biased region" description="Low complexity" evidence="1">
    <location>
        <begin position="326"/>
        <end position="365"/>
    </location>
</feature>
<dbReference type="AlphaFoldDB" id="A0A0A1T5R7"/>
<protein>
    <submittedName>
        <fullName evidence="2">Uncharacterized protein</fullName>
    </submittedName>
</protein>
<feature type="compositionally biased region" description="Basic and acidic residues" evidence="1">
    <location>
        <begin position="245"/>
        <end position="267"/>
    </location>
</feature>
<evidence type="ECO:0000313" key="2">
    <source>
        <dbReference type="EMBL" id="CEJ80654.1"/>
    </source>
</evidence>
<accession>A0A0A1T5R7</accession>
<dbReference type="Proteomes" id="UP000039046">
    <property type="component" value="Unassembled WGS sequence"/>
</dbReference>
<feature type="region of interest" description="Disordered" evidence="1">
    <location>
        <begin position="179"/>
        <end position="206"/>
    </location>
</feature>
<dbReference type="OrthoDB" id="4716584at2759"/>
<evidence type="ECO:0000313" key="3">
    <source>
        <dbReference type="Proteomes" id="UP000039046"/>
    </source>
</evidence>
<organism evidence="2 3">
    <name type="scientific">[Torrubiella] hemipterigena</name>
    <dbReference type="NCBI Taxonomy" id="1531966"/>
    <lineage>
        <taxon>Eukaryota</taxon>
        <taxon>Fungi</taxon>
        <taxon>Dikarya</taxon>
        <taxon>Ascomycota</taxon>
        <taxon>Pezizomycotina</taxon>
        <taxon>Sordariomycetes</taxon>
        <taxon>Hypocreomycetidae</taxon>
        <taxon>Hypocreales</taxon>
        <taxon>Clavicipitaceae</taxon>
        <taxon>Clavicipitaceae incertae sedis</taxon>
        <taxon>'Torrubiella' clade</taxon>
    </lineage>
</organism>
<dbReference type="EMBL" id="CDHN01000001">
    <property type="protein sequence ID" value="CEJ80654.1"/>
    <property type="molecule type" value="Genomic_DNA"/>
</dbReference>
<keyword evidence="3" id="KW-1185">Reference proteome</keyword>
<dbReference type="HOGENOM" id="CLU_011743_0_0_1"/>
<reference evidence="2 3" key="1">
    <citation type="journal article" date="2015" name="Genome Announc.">
        <title>Draft Genome Sequence and Gene Annotation of the Entomopathogenic Fungus Verticillium hemipterigenum.</title>
        <authorList>
            <person name="Horn F."/>
            <person name="Habel A."/>
            <person name="Scharf D.H."/>
            <person name="Dworschak J."/>
            <person name="Brakhage A.A."/>
            <person name="Guthke R."/>
            <person name="Hertweck C."/>
            <person name="Linde J."/>
        </authorList>
    </citation>
    <scope>NUCLEOTIDE SEQUENCE [LARGE SCALE GENOMIC DNA]</scope>
</reference>
<feature type="compositionally biased region" description="Acidic residues" evidence="1">
    <location>
        <begin position="232"/>
        <end position="244"/>
    </location>
</feature>
<sequence length="697" mass="78589">MSNPSETRRRFAPIPIETTFQSVRKGPRAIEPYGGPSPELTPEPSPRQLSPVETVKDALPRRRFAPQLIESSRRTFRLGDSGPATKPTDKTDITPYTNHIYLSRTKSRRRRDEEVTEEELEQRIPPTRRETEEDGVKEYLLELAAKEADRQMQEDALAAFPNSRAREGGVAHFYFREGSVSDSSGQVSPGDEQISEPQTRHRRKSSHLGLNWWHKHMQDHAEKLAHLRRGDEDNEEAVVDDEEDDRNKQRDMDRDLIRSDSDLDRMELPGPPDPMWTTDTRIPPDVYRRDTDAEEAEALALAARLARASVQNVFPGAGPPPQGRDAAQLLSSAATQQQQQQQQQSQPPQTTTTQQQPHDQQAQRQNNQGPFGRPFAALGLKPDEAQLRRLRQFVSPPMLGSELKFRKCPSPKQTKLETDHPFNKRRHDEGCAHEERDRDMSGKGGLWRGYCCRSESTGGYLVPADLQPTKMLATPFPPATPLAYEVDSPVASSEEPPSILSTSASSDSVGSLDVYYHHGSDDDEDDGGIVPRRPGATITVTEHGTNAAATTKRSHRSGNNSNRLHVLHGLDKRLEQEKARADLDEKIAADFDDAFVTQVYNYLSLGYPAMARSFDDELSKITRVSVEELRSKDEAAAGIKGHMLEMTLDDNVADEDRCPRWRALRTYIYEWARQHPDLDNLDPLAWGVRERRGSWAI</sequence>
<feature type="region of interest" description="Disordered" evidence="1">
    <location>
        <begin position="312"/>
        <end position="377"/>
    </location>
</feature>
<feature type="region of interest" description="Disordered" evidence="1">
    <location>
        <begin position="20"/>
        <end position="135"/>
    </location>
</feature>
<gene>
    <name evidence="2" type="ORF">VHEMI00825</name>
</gene>
<evidence type="ECO:0000256" key="1">
    <source>
        <dbReference type="SAM" id="MobiDB-lite"/>
    </source>
</evidence>
<name>A0A0A1T5R7_9HYPO</name>